<organism evidence="1 2">
    <name type="scientific">Fructobacillus parabroussonetiae</name>
    <dbReference type="NCBI Taxonomy" id="2713174"/>
    <lineage>
        <taxon>Bacteria</taxon>
        <taxon>Bacillati</taxon>
        <taxon>Bacillota</taxon>
        <taxon>Bacilli</taxon>
        <taxon>Lactobacillales</taxon>
        <taxon>Lactobacillaceae</taxon>
        <taxon>Fructobacillus</taxon>
    </lineage>
</organism>
<dbReference type="PANTHER" id="PTHR35145">
    <property type="entry name" value="CYTOPLASMIC PROTEIN-RELATED"/>
    <property type="match status" value="1"/>
</dbReference>
<comment type="caution">
    <text evidence="1">The sequence shown here is derived from an EMBL/GenBank/DDBJ whole genome shotgun (WGS) entry which is preliminary data.</text>
</comment>
<dbReference type="RefSeq" id="WP_213820962.1">
    <property type="nucleotide sequence ID" value="NZ_JAAMFL010000003.1"/>
</dbReference>
<dbReference type="InterPro" id="IPR007351">
    <property type="entry name" value="YjbR"/>
</dbReference>
<keyword evidence="2" id="KW-1185">Reference proteome</keyword>
<evidence type="ECO:0000313" key="1">
    <source>
        <dbReference type="EMBL" id="MBS9337234.1"/>
    </source>
</evidence>
<gene>
    <name evidence="1" type="ORF">G6R30_01975</name>
</gene>
<name>A0ABS5QVK5_9LACO</name>
<proteinExistence type="predicted"/>
<dbReference type="Gene3D" id="3.90.1150.30">
    <property type="match status" value="1"/>
</dbReference>
<sequence length="115" mass="13242">MSYTREELIDFTLAHCQGYVDYPFNGGNSKEKILWSVIKQKRNHKMIAMVFEKDGQLLIDLKLTPEHGQEMRDLAGVFPGYHMNKKHWNTVRVNQTAVTSAELAKMIEESATLTK</sequence>
<dbReference type="SUPFAM" id="SSF142906">
    <property type="entry name" value="YjbR-like"/>
    <property type="match status" value="1"/>
</dbReference>
<keyword evidence="1" id="KW-0238">DNA-binding</keyword>
<accession>A0ABS5QVK5</accession>
<dbReference type="InterPro" id="IPR058532">
    <property type="entry name" value="YjbR/MT2646/Rv2570-like"/>
</dbReference>
<protein>
    <submittedName>
        <fullName evidence="1">MmcQ/YjbR family DNA-binding protein</fullName>
    </submittedName>
</protein>
<reference evidence="1 2" key="1">
    <citation type="submission" date="2020-02" db="EMBL/GenBank/DDBJ databases">
        <title>Fructobacillus sp. isolated from paper mulberry of Taiwan.</title>
        <authorList>
            <person name="Lin S.-T."/>
        </authorList>
    </citation>
    <scope>NUCLEOTIDE SEQUENCE [LARGE SCALE GENOMIC DNA]</scope>
    <source>
        <strain evidence="1 2">S1-1</strain>
    </source>
</reference>
<dbReference type="Proteomes" id="UP001519503">
    <property type="component" value="Unassembled WGS sequence"/>
</dbReference>
<dbReference type="EMBL" id="JAAMFL010000003">
    <property type="protein sequence ID" value="MBS9337234.1"/>
    <property type="molecule type" value="Genomic_DNA"/>
</dbReference>
<dbReference type="PANTHER" id="PTHR35145:SF1">
    <property type="entry name" value="CYTOPLASMIC PROTEIN"/>
    <property type="match status" value="1"/>
</dbReference>
<dbReference type="InterPro" id="IPR038056">
    <property type="entry name" value="YjbR-like_sf"/>
</dbReference>
<evidence type="ECO:0000313" key="2">
    <source>
        <dbReference type="Proteomes" id="UP001519503"/>
    </source>
</evidence>
<dbReference type="GO" id="GO:0003677">
    <property type="term" value="F:DNA binding"/>
    <property type="evidence" value="ECO:0007669"/>
    <property type="project" value="UniProtKB-KW"/>
</dbReference>
<dbReference type="Pfam" id="PF04237">
    <property type="entry name" value="YjbR"/>
    <property type="match status" value="1"/>
</dbReference>